<dbReference type="GO" id="GO:0016757">
    <property type="term" value="F:glycosyltransferase activity"/>
    <property type="evidence" value="ECO:0007669"/>
    <property type="project" value="UniProtKB-KW"/>
</dbReference>
<evidence type="ECO:0000259" key="1">
    <source>
        <dbReference type="Pfam" id="PF00535"/>
    </source>
</evidence>
<name>A0ABU5EZU1_9BACT</name>
<keyword evidence="3" id="KW-1185">Reference proteome</keyword>
<proteinExistence type="predicted"/>
<accession>A0ABU5EZU1</accession>
<sequence length="331" mass="36325">MQSSCASSLPLPAGRGPGGGYYSPAVSIVMAAKNYARFLPEAVGSVLAQTFGDWELLIIDDGSTDHTPAAARPFLSDPRVRYFRSDTLGQPRAKNLGIGLSRGALVAFLDADDAWEPTKLEKQLAVFTEKPEVGVVFCRRTLMDEDGRPVPAKSETQPLRGSVLPDLFTQNFVCFSSAVVRRDVLSHVGAFDPQWDLAIDYDLWLRVAKFHRFDFVDEPLVRYRTGHGNLSKKLRDRVDTAMSIMHRAESRYAVGDAVPAEVIADGYASTCQTIGFVMRAAEPVTSLRWYAHALRWPARRVISLKGMIAGALAAARGRRVQGSPENATVNL</sequence>
<dbReference type="EC" id="2.4.-.-" evidence="2"/>
<dbReference type="Pfam" id="PF00535">
    <property type="entry name" value="Glycos_transf_2"/>
    <property type="match status" value="1"/>
</dbReference>
<dbReference type="Proteomes" id="UP001272242">
    <property type="component" value="Unassembled WGS sequence"/>
</dbReference>
<dbReference type="EMBL" id="JAXBLV010000181">
    <property type="protein sequence ID" value="MDY3560686.1"/>
    <property type="molecule type" value="Genomic_DNA"/>
</dbReference>
<reference evidence="3" key="1">
    <citation type="journal article" date="2023" name="Mar. Drugs">
        <title>Gemmata algarum, a Novel Planctomycete Isolated from an Algal Mat, Displays Antimicrobial Activity.</title>
        <authorList>
            <person name="Kumar G."/>
            <person name="Kallscheuer N."/>
            <person name="Kashif M."/>
            <person name="Ahamad S."/>
            <person name="Jagadeeshwari U."/>
            <person name="Pannikurungottu S."/>
            <person name="Haufschild T."/>
            <person name="Kabuu M."/>
            <person name="Sasikala C."/>
            <person name="Jogler C."/>
            <person name="Ramana C."/>
        </authorList>
    </citation>
    <scope>NUCLEOTIDE SEQUENCE [LARGE SCALE GENOMIC DNA]</scope>
    <source>
        <strain evidence="3">JC673</strain>
    </source>
</reference>
<dbReference type="InterPro" id="IPR001173">
    <property type="entry name" value="Glyco_trans_2-like"/>
</dbReference>
<keyword evidence="2" id="KW-0808">Transferase</keyword>
<dbReference type="RefSeq" id="WP_320687224.1">
    <property type="nucleotide sequence ID" value="NZ_JAXBLV010000181.1"/>
</dbReference>
<protein>
    <submittedName>
        <fullName evidence="2">Glycosyltransferase</fullName>
        <ecNumber evidence="2">2.4.-.-</ecNumber>
    </submittedName>
</protein>
<dbReference type="InterPro" id="IPR050834">
    <property type="entry name" value="Glycosyltransf_2"/>
</dbReference>
<dbReference type="Gene3D" id="3.90.550.10">
    <property type="entry name" value="Spore Coat Polysaccharide Biosynthesis Protein SpsA, Chain A"/>
    <property type="match status" value="1"/>
</dbReference>
<comment type="caution">
    <text evidence="2">The sequence shown here is derived from an EMBL/GenBank/DDBJ whole genome shotgun (WGS) entry which is preliminary data.</text>
</comment>
<keyword evidence="2" id="KW-0328">Glycosyltransferase</keyword>
<dbReference type="PANTHER" id="PTHR43685:SF2">
    <property type="entry name" value="GLYCOSYLTRANSFERASE 2-LIKE DOMAIN-CONTAINING PROTEIN"/>
    <property type="match status" value="1"/>
</dbReference>
<gene>
    <name evidence="2" type="ORF">R5W23_001932</name>
</gene>
<organism evidence="2 3">
    <name type="scientific">Gemmata algarum</name>
    <dbReference type="NCBI Taxonomy" id="2975278"/>
    <lineage>
        <taxon>Bacteria</taxon>
        <taxon>Pseudomonadati</taxon>
        <taxon>Planctomycetota</taxon>
        <taxon>Planctomycetia</taxon>
        <taxon>Gemmatales</taxon>
        <taxon>Gemmataceae</taxon>
        <taxon>Gemmata</taxon>
    </lineage>
</organism>
<dbReference type="InterPro" id="IPR029044">
    <property type="entry name" value="Nucleotide-diphossugar_trans"/>
</dbReference>
<feature type="domain" description="Glycosyltransferase 2-like" evidence="1">
    <location>
        <begin position="27"/>
        <end position="188"/>
    </location>
</feature>
<dbReference type="SUPFAM" id="SSF53448">
    <property type="entry name" value="Nucleotide-diphospho-sugar transferases"/>
    <property type="match status" value="1"/>
</dbReference>
<dbReference type="PANTHER" id="PTHR43685">
    <property type="entry name" value="GLYCOSYLTRANSFERASE"/>
    <property type="match status" value="1"/>
</dbReference>
<evidence type="ECO:0000313" key="3">
    <source>
        <dbReference type="Proteomes" id="UP001272242"/>
    </source>
</evidence>
<evidence type="ECO:0000313" key="2">
    <source>
        <dbReference type="EMBL" id="MDY3560686.1"/>
    </source>
</evidence>